<sequence length="116" mass="13068">MITLLERIAAVRQKAVAEVYERVEHLLTDQRRSEMDGLLVVEPGVTTSRLTWLYPGMTIASSTSIRAELGKLRHLRGLDAHVLDLSMLPAAWRRWPSPQLSCYHFGKGIVTVASDR</sequence>
<gene>
    <name evidence="1" type="ORF">GCM10010470_23920</name>
</gene>
<dbReference type="EMBL" id="BAAAUX010000011">
    <property type="protein sequence ID" value="GAA2788511.1"/>
    <property type="molecule type" value="Genomic_DNA"/>
</dbReference>
<evidence type="ECO:0000313" key="2">
    <source>
        <dbReference type="Proteomes" id="UP001500979"/>
    </source>
</evidence>
<reference evidence="1 2" key="1">
    <citation type="journal article" date="2019" name="Int. J. Syst. Evol. Microbiol.">
        <title>The Global Catalogue of Microorganisms (GCM) 10K type strain sequencing project: providing services to taxonomists for standard genome sequencing and annotation.</title>
        <authorList>
            <consortium name="The Broad Institute Genomics Platform"/>
            <consortium name="The Broad Institute Genome Sequencing Center for Infectious Disease"/>
            <person name="Wu L."/>
            <person name="Ma J."/>
        </authorList>
    </citation>
    <scope>NUCLEOTIDE SEQUENCE [LARGE SCALE GENOMIC DNA]</scope>
    <source>
        <strain evidence="1 2">JCM 9383</strain>
    </source>
</reference>
<organism evidence="1 2">
    <name type="scientific">Saccharopolyspora taberi</name>
    <dbReference type="NCBI Taxonomy" id="60895"/>
    <lineage>
        <taxon>Bacteria</taxon>
        <taxon>Bacillati</taxon>
        <taxon>Actinomycetota</taxon>
        <taxon>Actinomycetes</taxon>
        <taxon>Pseudonocardiales</taxon>
        <taxon>Pseudonocardiaceae</taxon>
        <taxon>Saccharopolyspora</taxon>
    </lineage>
</organism>
<protein>
    <submittedName>
        <fullName evidence="1">Uncharacterized protein</fullName>
    </submittedName>
</protein>
<dbReference type="Proteomes" id="UP001500979">
    <property type="component" value="Unassembled WGS sequence"/>
</dbReference>
<proteinExistence type="predicted"/>
<evidence type="ECO:0000313" key="1">
    <source>
        <dbReference type="EMBL" id="GAA2788511.1"/>
    </source>
</evidence>
<name>A0ABN3VBA8_9PSEU</name>
<dbReference type="RefSeq" id="WP_344679649.1">
    <property type="nucleotide sequence ID" value="NZ_BAAAUX010000011.1"/>
</dbReference>
<accession>A0ABN3VBA8</accession>
<comment type="caution">
    <text evidence="1">The sequence shown here is derived from an EMBL/GenBank/DDBJ whole genome shotgun (WGS) entry which is preliminary data.</text>
</comment>
<keyword evidence="2" id="KW-1185">Reference proteome</keyword>